<feature type="domain" description="Xylanolytic transcriptional activator regulatory" evidence="3">
    <location>
        <begin position="578"/>
        <end position="651"/>
    </location>
</feature>
<dbReference type="InterPro" id="IPR007219">
    <property type="entry name" value="XnlR_reg_dom"/>
</dbReference>
<dbReference type="Gene3D" id="3.90.1410.10">
    <property type="entry name" value="set domain protein methyltransferase, domain 1"/>
    <property type="match status" value="1"/>
</dbReference>
<dbReference type="Proteomes" id="UP000038010">
    <property type="component" value="Unassembled WGS sequence"/>
</dbReference>
<protein>
    <submittedName>
        <fullName evidence="4">Transcriptional activator protein acu-15</fullName>
    </submittedName>
</protein>
<dbReference type="Pfam" id="PF04082">
    <property type="entry name" value="Fungal_trans"/>
    <property type="match status" value="1"/>
</dbReference>
<feature type="region of interest" description="Disordered" evidence="2">
    <location>
        <begin position="1118"/>
        <end position="1147"/>
    </location>
</feature>
<dbReference type="GO" id="GO:0008270">
    <property type="term" value="F:zinc ion binding"/>
    <property type="evidence" value="ECO:0007669"/>
    <property type="project" value="InterPro"/>
</dbReference>
<feature type="compositionally biased region" description="Gly residues" evidence="2">
    <location>
        <begin position="1131"/>
        <end position="1142"/>
    </location>
</feature>
<feature type="region of interest" description="Disordered" evidence="2">
    <location>
        <begin position="861"/>
        <end position="944"/>
    </location>
</feature>
<feature type="compositionally biased region" description="Low complexity" evidence="2">
    <location>
        <begin position="903"/>
        <end position="914"/>
    </location>
</feature>
<dbReference type="GeneID" id="28738970"/>
<dbReference type="PANTHER" id="PTHR46910:SF12">
    <property type="entry name" value="REGULATORY PROTEIN CAT8"/>
    <property type="match status" value="1"/>
</dbReference>
<dbReference type="GO" id="GO:0003700">
    <property type="term" value="F:DNA-binding transcription factor activity"/>
    <property type="evidence" value="ECO:0007669"/>
    <property type="project" value="InterPro"/>
</dbReference>
<feature type="compositionally biased region" description="Polar residues" evidence="2">
    <location>
        <begin position="987"/>
        <end position="1003"/>
    </location>
</feature>
<organism evidence="4 5">
    <name type="scientific">Cyphellophora attinorum</name>
    <dbReference type="NCBI Taxonomy" id="1664694"/>
    <lineage>
        <taxon>Eukaryota</taxon>
        <taxon>Fungi</taxon>
        <taxon>Dikarya</taxon>
        <taxon>Ascomycota</taxon>
        <taxon>Pezizomycotina</taxon>
        <taxon>Eurotiomycetes</taxon>
        <taxon>Chaetothyriomycetidae</taxon>
        <taxon>Chaetothyriales</taxon>
        <taxon>Cyphellophoraceae</taxon>
        <taxon>Cyphellophora</taxon>
    </lineage>
</organism>
<evidence type="ECO:0000313" key="4">
    <source>
        <dbReference type="EMBL" id="KPI43249.1"/>
    </source>
</evidence>
<dbReference type="CDD" id="cd12148">
    <property type="entry name" value="fungal_TF_MHR"/>
    <property type="match status" value="1"/>
</dbReference>
<reference evidence="4 5" key="1">
    <citation type="submission" date="2015-06" db="EMBL/GenBank/DDBJ databases">
        <title>Draft genome of the ant-associated black yeast Phialophora attae CBS 131958.</title>
        <authorList>
            <person name="Moreno L.F."/>
            <person name="Stielow B.J."/>
            <person name="de Hoog S."/>
            <person name="Vicente V.A."/>
            <person name="Weiss V.A."/>
            <person name="de Vries M."/>
            <person name="Cruz L.M."/>
            <person name="Souza E.M."/>
        </authorList>
    </citation>
    <scope>NUCLEOTIDE SEQUENCE [LARGE SCALE GENOMIC DNA]</scope>
    <source>
        <strain evidence="4 5">CBS 131958</strain>
    </source>
</reference>
<dbReference type="CDD" id="cd10527">
    <property type="entry name" value="SET_LSMT"/>
    <property type="match status" value="1"/>
</dbReference>
<accession>A0A0N0NQ37</accession>
<dbReference type="SUPFAM" id="SSF82199">
    <property type="entry name" value="SET domain"/>
    <property type="match status" value="1"/>
</dbReference>
<dbReference type="InterPro" id="IPR046341">
    <property type="entry name" value="SET_dom_sf"/>
</dbReference>
<feature type="compositionally biased region" description="Polar residues" evidence="2">
    <location>
        <begin position="862"/>
        <end position="876"/>
    </location>
</feature>
<dbReference type="OrthoDB" id="10001928at2759"/>
<name>A0A0N0NQ37_9EURO</name>
<dbReference type="RefSeq" id="XP_018003212.1">
    <property type="nucleotide sequence ID" value="XM_018147090.1"/>
</dbReference>
<proteinExistence type="predicted"/>
<keyword evidence="5" id="KW-1185">Reference proteome</keyword>
<feature type="compositionally biased region" description="Polar residues" evidence="2">
    <location>
        <begin position="1118"/>
        <end position="1127"/>
    </location>
</feature>
<dbReference type="STRING" id="1664694.A0A0N0NQ37"/>
<feature type="compositionally biased region" description="Low complexity" evidence="2">
    <location>
        <begin position="880"/>
        <end position="892"/>
    </location>
</feature>
<gene>
    <name evidence="4" type="ORF">AB675_6775</name>
</gene>
<evidence type="ECO:0000313" key="5">
    <source>
        <dbReference type="Proteomes" id="UP000038010"/>
    </source>
</evidence>
<dbReference type="VEuPathDB" id="FungiDB:AB675_6775"/>
<dbReference type="InterPro" id="IPR050987">
    <property type="entry name" value="AtrR-like"/>
</dbReference>
<feature type="region of interest" description="Disordered" evidence="2">
    <location>
        <begin position="985"/>
        <end position="1007"/>
    </location>
</feature>
<evidence type="ECO:0000256" key="2">
    <source>
        <dbReference type="SAM" id="MobiDB-lite"/>
    </source>
</evidence>
<feature type="compositionally biased region" description="Polar residues" evidence="2">
    <location>
        <begin position="925"/>
        <end position="934"/>
    </location>
</feature>
<keyword evidence="1" id="KW-0539">Nucleus</keyword>
<evidence type="ECO:0000256" key="1">
    <source>
        <dbReference type="ARBA" id="ARBA00023242"/>
    </source>
</evidence>
<evidence type="ECO:0000259" key="3">
    <source>
        <dbReference type="SMART" id="SM00906"/>
    </source>
</evidence>
<dbReference type="PANTHER" id="PTHR46910">
    <property type="entry name" value="TRANSCRIPTION FACTOR PDR1"/>
    <property type="match status" value="1"/>
</dbReference>
<dbReference type="EMBL" id="LFJN01000005">
    <property type="protein sequence ID" value="KPI43249.1"/>
    <property type="molecule type" value="Genomic_DNA"/>
</dbReference>
<dbReference type="SMART" id="SM00906">
    <property type="entry name" value="Fungal_trans"/>
    <property type="match status" value="1"/>
</dbReference>
<dbReference type="AlphaFoldDB" id="A0A0N0NQ37"/>
<sequence>MGSPDAYDSAGTKRSPAADYVKFLPKSIPLPTFYTEEERDSLIGTSLSHALEQKLASLEREFEQLRELTAELSWCQRAWWSAEHGVMTFDDWKLADAMYRSRALELPHGVGDSMVPVLDMANHASDNRSNARFEVDENGNVLLLVRDDKTIAPEEEITIMYGVGGACEMIFSYGFLEEGASSAREMFLSLSIPEDDPLRLAKIRYAKEAPGVRVYVTATGDVEWDSNYLWWACVNEEDGLDFRIMQTNDGERELRAVWKEEDFDPHHFRDILAADNLWSVFALRANVLIQQRFESQGAELTGTEQSFMACEDRISRQVWLLVKRLRELELDLITAGFLQVEEEKDKLLASPMVRSYLGVTPASDDDGLFARFEKGSSSLSPGTAAQVKAEIESSRDDVLYVEIPAPVQNGAHTTGASTVAAFVESFEQKIQEHEKRPANISASTLISETAATKHVLTNASKTPPRILSDQYINLFFQEWQPLFPVLHRPTFLRVYENYLAGPDAGNWQSNKQAIAQLFLIFEIAALSSGHQLKSNCPTYENQWRRALYATSAAPNVAAIQSHVLAQLCYLLRGDYPQLARHRGIAVGMCHQLGLHQGHKYHTHGVFEAETRRKVFWCQYTLDKFASAATGSPSLLRESDITTEYPADVDDENLTSQGFSPALPGETTKISSALAMFKASRILSKTLDHLYSSKASYELSISKLHTYSDDLDNWSEELPEHLRLRFSNDKPATNVISCRSPLLSLTYFYIRGLIHRPLLCHGTGSAQAAATIVLAAAGKHTLQILDLLDERRMNYTFPINKRELLLTSGLSILWQSIDLDEDSKLIKDNQKSLQLALTMLSRESQTSYAEFRRIATAFIPLQSRRTSGNKDQGTSPKTKSKMPAPTPHAAKPPKSTKKQLQAIASRFSTAVSSSSRSEEPRRATVAATNLGQSMSPPHRAGSTVSLSSTRSAPVAIACSPNQLVRTNTTNSNQSINLDYFAIGDDQNSHNTADHQTTSASSSTMLPPKKPIMQQVSPTIANASWDNLLLTNPHYSASMTNINSTNNVDFFNSPNMAVHTPMSMTGAGGSNSGNEWLQDNGNWNLPAMDFSTKANVPQSLLSFSGESITSGDDFLFSASSHNGSTSTNESRGSGSGTGIGGARTGSGDLPTLTENAFKGIAIPVDDEFDFDVLEG</sequence>
<comment type="caution">
    <text evidence="4">The sequence shown here is derived from an EMBL/GenBank/DDBJ whole genome shotgun (WGS) entry which is preliminary data.</text>
</comment>
<dbReference type="GO" id="GO:0006351">
    <property type="term" value="P:DNA-templated transcription"/>
    <property type="evidence" value="ECO:0007669"/>
    <property type="project" value="InterPro"/>
</dbReference>
<dbReference type="GO" id="GO:0003677">
    <property type="term" value="F:DNA binding"/>
    <property type="evidence" value="ECO:0007669"/>
    <property type="project" value="InterPro"/>
</dbReference>